<proteinExistence type="predicted"/>
<protein>
    <recommendedName>
        <fullName evidence="4">YbaB/EbfC DNA-binding family protein</fullName>
    </recommendedName>
</protein>
<dbReference type="EMBL" id="BAAAZN010000002">
    <property type="protein sequence ID" value="GAA3533039.1"/>
    <property type="molecule type" value="Genomic_DNA"/>
</dbReference>
<evidence type="ECO:0000256" key="1">
    <source>
        <dbReference type="SAM" id="MobiDB-lite"/>
    </source>
</evidence>
<feature type="region of interest" description="Disordered" evidence="1">
    <location>
        <begin position="107"/>
        <end position="152"/>
    </location>
</feature>
<keyword evidence="3" id="KW-1185">Reference proteome</keyword>
<evidence type="ECO:0000313" key="2">
    <source>
        <dbReference type="EMBL" id="GAA3533039.1"/>
    </source>
</evidence>
<evidence type="ECO:0008006" key="4">
    <source>
        <dbReference type="Google" id="ProtNLM"/>
    </source>
</evidence>
<dbReference type="Proteomes" id="UP001500689">
    <property type="component" value="Unassembled WGS sequence"/>
</dbReference>
<dbReference type="RefSeq" id="WP_344856774.1">
    <property type="nucleotide sequence ID" value="NZ_BAAAZN010000002.1"/>
</dbReference>
<name>A0ABP6VFX0_9PSEU</name>
<sequence>MDDERGVDDLIELADEIPESLGLSAGLSEIRATARSKDLSVTVDVHGMLVALDVGEAALERGPDALAAEISRLSAEAGTRALQQGMRAVKAGCTPAVTAAIGDALELEDEPATQPPSADAAPSPSPAPRPAPRRPASSDDEEEGFVLKPVQD</sequence>
<comment type="caution">
    <text evidence="2">The sequence shown here is derived from an EMBL/GenBank/DDBJ whole genome shotgun (WGS) entry which is preliminary data.</text>
</comment>
<gene>
    <name evidence="2" type="ORF">GCM10022222_15520</name>
</gene>
<reference evidence="3" key="1">
    <citation type="journal article" date="2019" name="Int. J. Syst. Evol. Microbiol.">
        <title>The Global Catalogue of Microorganisms (GCM) 10K type strain sequencing project: providing services to taxonomists for standard genome sequencing and annotation.</title>
        <authorList>
            <consortium name="The Broad Institute Genomics Platform"/>
            <consortium name="The Broad Institute Genome Sequencing Center for Infectious Disease"/>
            <person name="Wu L."/>
            <person name="Ma J."/>
        </authorList>
    </citation>
    <scope>NUCLEOTIDE SEQUENCE [LARGE SCALE GENOMIC DNA]</scope>
    <source>
        <strain evidence="3">JCM 16898</strain>
    </source>
</reference>
<accession>A0ABP6VFX0</accession>
<evidence type="ECO:0000313" key="3">
    <source>
        <dbReference type="Proteomes" id="UP001500689"/>
    </source>
</evidence>
<organism evidence="2 3">
    <name type="scientific">Amycolatopsis ultiminotia</name>
    <dbReference type="NCBI Taxonomy" id="543629"/>
    <lineage>
        <taxon>Bacteria</taxon>
        <taxon>Bacillati</taxon>
        <taxon>Actinomycetota</taxon>
        <taxon>Actinomycetes</taxon>
        <taxon>Pseudonocardiales</taxon>
        <taxon>Pseudonocardiaceae</taxon>
        <taxon>Amycolatopsis</taxon>
    </lineage>
</organism>